<dbReference type="Gene3D" id="2.40.128.340">
    <property type="match status" value="3"/>
</dbReference>
<keyword evidence="3" id="KW-1185">Reference proteome</keyword>
<dbReference type="InterPro" id="IPR028994">
    <property type="entry name" value="Integrin_alpha_N"/>
</dbReference>
<evidence type="ECO:0000313" key="2">
    <source>
        <dbReference type="EMBL" id="EAM49326.1"/>
    </source>
</evidence>
<dbReference type="SMR" id="Q4BZJ5"/>
<reference evidence="2" key="3">
    <citation type="submission" date="2016-12" db="EMBL/GenBank/DDBJ databases">
        <title>Annotation of the draft genome assembly of Crocosphaera watsonii WH 8501.</title>
        <authorList>
            <consortium name="US DOE Joint Genome Institute (JGI-ORNL)"/>
            <person name="Larimer F."/>
            <person name="Land M."/>
        </authorList>
    </citation>
    <scope>NUCLEOTIDE SEQUENCE</scope>
    <source>
        <strain evidence="2">WH 8501</strain>
    </source>
</reference>
<dbReference type="GO" id="GO:0007229">
    <property type="term" value="P:integrin-mediated signaling pathway"/>
    <property type="evidence" value="ECO:0007669"/>
    <property type="project" value="UniProtKB-KW"/>
</dbReference>
<proteinExistence type="predicted"/>
<evidence type="ECO:0000256" key="1">
    <source>
        <dbReference type="ARBA" id="ARBA00022729"/>
    </source>
</evidence>
<keyword evidence="2" id="KW-0401">Integrin</keyword>
<dbReference type="EMBL" id="AADV02000077">
    <property type="protein sequence ID" value="EAM49326.1"/>
    <property type="molecule type" value="Genomic_DNA"/>
</dbReference>
<evidence type="ECO:0000313" key="3">
    <source>
        <dbReference type="Proteomes" id="UP000003922"/>
    </source>
</evidence>
<dbReference type="AlphaFoldDB" id="Q4BZJ5"/>
<dbReference type="RefSeq" id="WP_007306961.1">
    <property type="nucleotide sequence ID" value="NZ_AADV02000077.1"/>
</dbReference>
<dbReference type="OrthoDB" id="427753at2"/>
<keyword evidence="1" id="KW-0732">Signal</keyword>
<dbReference type="SUPFAM" id="SSF69318">
    <property type="entry name" value="Integrin alpha N-terminal domain"/>
    <property type="match status" value="1"/>
</dbReference>
<accession>Q4BZJ5</accession>
<dbReference type="PANTHER" id="PTHR46580">
    <property type="entry name" value="SENSOR KINASE-RELATED"/>
    <property type="match status" value="1"/>
</dbReference>
<gene>
    <name evidence="2" type="ORF">CwatDRAFT_2298</name>
</gene>
<organism evidence="2 3">
    <name type="scientific">Crocosphaera watsonii WH 8501</name>
    <dbReference type="NCBI Taxonomy" id="165597"/>
    <lineage>
        <taxon>Bacteria</taxon>
        <taxon>Bacillati</taxon>
        <taxon>Cyanobacteriota</taxon>
        <taxon>Cyanophyceae</taxon>
        <taxon>Oscillatoriophycideae</taxon>
        <taxon>Chroococcales</taxon>
        <taxon>Aphanothecaceae</taxon>
        <taxon>Crocosphaera</taxon>
    </lineage>
</organism>
<comment type="caution">
    <text evidence="2">The sequence shown here is derived from an EMBL/GenBank/DDBJ whole genome shotgun (WGS) entry which is preliminary data.</text>
</comment>
<protein>
    <submittedName>
        <fullName evidence="2">Integrins alpha chain</fullName>
    </submittedName>
</protein>
<dbReference type="Pfam" id="PF13517">
    <property type="entry name" value="FG-GAP_3"/>
    <property type="match status" value="2"/>
</dbReference>
<name>Q4BZJ5_CROWT</name>
<dbReference type="KEGG" id="cwa:CwatDRAFT_2298"/>
<reference evidence="2" key="1">
    <citation type="submission" date="2004-02" db="EMBL/GenBank/DDBJ databases">
        <authorList>
            <consortium name="DOE Joint Genome Institute"/>
        </authorList>
    </citation>
    <scope>NUCLEOTIDE SEQUENCE [LARGE SCALE GENOMIC DNA]</scope>
    <source>
        <strain evidence="2">WH 8501</strain>
    </source>
</reference>
<sequence length="253" mass="27863">MGESKYGVGVNNYRYETGDFNGDGKTDLVHFDVNNYVHLWHSNGDGSFSIKSFTPGGGYGVGVNNYRYETGDFNGDGKTDLVHFDVNNYVHLWHSNGDGSFSIKSFTPGGGYGVGVNNYRYETGDFNGDGKTDLVHFDVNNYVHLWHSNGDGSFSIKSFTPGGGYGVGVNNYRYETGDFNGDGKTDLVHFDVNNYVHLWHSNGDGSFSIKSFTPGPEFLTKSAIAKHRSLTGSGFEQSDRRFPQPTVCCQILN</sequence>
<reference evidence="2" key="2">
    <citation type="submission" date="2005-06" db="EMBL/GenBank/DDBJ databases">
        <title>Sequencing of the draft genome and assembly of Crocosphaera watsonii WH 8501.</title>
        <authorList>
            <consortium name="US DOE Joint Genome Institute (JGI-PGF)"/>
            <person name="Copeland A."/>
            <person name="Lucas S."/>
            <person name="Lapidus A."/>
            <person name="Barry K."/>
            <person name="Detter C."/>
            <person name="Glavina T."/>
            <person name="Hammon N."/>
            <person name="Israni S."/>
            <person name="Pitluck S."/>
            <person name="Richardson P."/>
        </authorList>
    </citation>
    <scope>NUCLEOTIDE SEQUENCE [LARGE SCALE GENOMIC DNA]</scope>
    <source>
        <strain evidence="2">WH 8501</strain>
    </source>
</reference>
<dbReference type="Proteomes" id="UP000003922">
    <property type="component" value="Unassembled WGS sequence"/>
</dbReference>
<dbReference type="InterPro" id="IPR013517">
    <property type="entry name" value="FG-GAP"/>
</dbReference>